<protein>
    <recommendedName>
        <fullName evidence="11">t-SNARE coiled-coil homology domain-containing protein</fullName>
    </recommendedName>
</protein>
<keyword evidence="2" id="KW-0813">Transport</keyword>
<dbReference type="GO" id="GO:0005484">
    <property type="term" value="F:SNAP receptor activity"/>
    <property type="evidence" value="ECO:0000318"/>
    <property type="project" value="GO_Central"/>
</dbReference>
<dbReference type="GO" id="GO:0031201">
    <property type="term" value="C:SNARE complex"/>
    <property type="evidence" value="ECO:0000318"/>
    <property type="project" value="GO_Central"/>
</dbReference>
<reference evidence="12 13" key="1">
    <citation type="journal article" date="2006" name="Nature">
        <title>Global trends of whole-genome duplications revealed by the ciliate Paramecium tetraurelia.</title>
        <authorList>
            <consortium name="Genoscope"/>
            <person name="Aury J.-M."/>
            <person name="Jaillon O."/>
            <person name="Duret L."/>
            <person name="Noel B."/>
            <person name="Jubin C."/>
            <person name="Porcel B.M."/>
            <person name="Segurens B."/>
            <person name="Daubin V."/>
            <person name="Anthouard V."/>
            <person name="Aiach N."/>
            <person name="Arnaiz O."/>
            <person name="Billaut A."/>
            <person name="Beisson J."/>
            <person name="Blanc I."/>
            <person name="Bouhouche K."/>
            <person name="Camara F."/>
            <person name="Duharcourt S."/>
            <person name="Guigo R."/>
            <person name="Gogendeau D."/>
            <person name="Katinka M."/>
            <person name="Keller A.-M."/>
            <person name="Kissmehl R."/>
            <person name="Klotz C."/>
            <person name="Koll F."/>
            <person name="Le Moue A."/>
            <person name="Lepere C."/>
            <person name="Malinsky S."/>
            <person name="Nowacki M."/>
            <person name="Nowak J.K."/>
            <person name="Plattner H."/>
            <person name="Poulain J."/>
            <person name="Ruiz F."/>
            <person name="Serrano V."/>
            <person name="Zagulski M."/>
            <person name="Dessen P."/>
            <person name="Betermier M."/>
            <person name="Weissenbach J."/>
            <person name="Scarpelli C."/>
            <person name="Schachter V."/>
            <person name="Sperling L."/>
            <person name="Meyer E."/>
            <person name="Cohen J."/>
            <person name="Wincker P."/>
        </authorList>
    </citation>
    <scope>NUCLEOTIDE SEQUENCE [LARGE SCALE GENOMIC DNA]</scope>
    <source>
        <strain evidence="12 13">Stock d4-2</strain>
    </source>
</reference>
<gene>
    <name evidence="12" type="ORF">GSPATT00015229001</name>
</gene>
<dbReference type="GO" id="GO:0000149">
    <property type="term" value="F:SNARE binding"/>
    <property type="evidence" value="ECO:0000318"/>
    <property type="project" value="GO_Central"/>
</dbReference>
<comment type="subcellular location">
    <subcellularLocation>
        <location evidence="1">Golgi apparatus membrane</location>
        <topology evidence="1">Single-pass type IV membrane protein</topology>
    </subcellularLocation>
</comment>
<dbReference type="AlphaFoldDB" id="A0DBB8"/>
<dbReference type="InParanoid" id="A0DBB8"/>
<dbReference type="PANTHER" id="PTHR19957">
    <property type="entry name" value="SYNTAXIN"/>
    <property type="match status" value="1"/>
</dbReference>
<evidence type="ECO:0000256" key="9">
    <source>
        <dbReference type="SAM" id="Coils"/>
    </source>
</evidence>
<keyword evidence="8 10" id="KW-0472">Membrane</keyword>
<dbReference type="OrthoDB" id="10412850at2759"/>
<keyword evidence="7 9" id="KW-0175">Coiled coil</keyword>
<dbReference type="Gene3D" id="1.20.5.110">
    <property type="match status" value="1"/>
</dbReference>
<dbReference type="InterPro" id="IPR000727">
    <property type="entry name" value="T_SNARE_dom"/>
</dbReference>
<dbReference type="GO" id="GO:0006886">
    <property type="term" value="P:intracellular protein transport"/>
    <property type="evidence" value="ECO:0000318"/>
    <property type="project" value="GO_Central"/>
</dbReference>
<evidence type="ECO:0000259" key="11">
    <source>
        <dbReference type="PROSITE" id="PS50192"/>
    </source>
</evidence>
<evidence type="ECO:0000256" key="5">
    <source>
        <dbReference type="ARBA" id="ARBA00022989"/>
    </source>
</evidence>
<evidence type="ECO:0000313" key="12">
    <source>
        <dbReference type="EMBL" id="CAK80335.1"/>
    </source>
</evidence>
<name>A0DBB8_PARTE</name>
<keyword evidence="3 10" id="KW-0812">Transmembrane</keyword>
<evidence type="ECO:0000256" key="7">
    <source>
        <dbReference type="ARBA" id="ARBA00023054"/>
    </source>
</evidence>
<evidence type="ECO:0000256" key="4">
    <source>
        <dbReference type="ARBA" id="ARBA00022927"/>
    </source>
</evidence>
<proteinExistence type="predicted"/>
<evidence type="ECO:0000256" key="8">
    <source>
        <dbReference type="ARBA" id="ARBA00023136"/>
    </source>
</evidence>
<keyword evidence="4" id="KW-0653">Protein transport</keyword>
<dbReference type="SUPFAM" id="SSF58038">
    <property type="entry name" value="SNARE fusion complex"/>
    <property type="match status" value="1"/>
</dbReference>
<dbReference type="PROSITE" id="PS50192">
    <property type="entry name" value="T_SNARE"/>
    <property type="match status" value="1"/>
</dbReference>
<dbReference type="STRING" id="5888.A0DBB8"/>
<organism evidence="12 13">
    <name type="scientific">Paramecium tetraurelia</name>
    <dbReference type="NCBI Taxonomy" id="5888"/>
    <lineage>
        <taxon>Eukaryota</taxon>
        <taxon>Sar</taxon>
        <taxon>Alveolata</taxon>
        <taxon>Ciliophora</taxon>
        <taxon>Intramacronucleata</taxon>
        <taxon>Oligohymenophorea</taxon>
        <taxon>Peniculida</taxon>
        <taxon>Parameciidae</taxon>
        <taxon>Paramecium</taxon>
    </lineage>
</organism>
<evidence type="ECO:0000256" key="1">
    <source>
        <dbReference type="ARBA" id="ARBA00004409"/>
    </source>
</evidence>
<keyword evidence="5 10" id="KW-1133">Transmembrane helix</keyword>
<evidence type="ECO:0000256" key="6">
    <source>
        <dbReference type="ARBA" id="ARBA00023034"/>
    </source>
</evidence>
<evidence type="ECO:0000313" key="13">
    <source>
        <dbReference type="Proteomes" id="UP000000600"/>
    </source>
</evidence>
<feature type="coiled-coil region" evidence="9">
    <location>
        <begin position="72"/>
        <end position="99"/>
    </location>
</feature>
<dbReference type="eggNOG" id="ENOG502SGWK">
    <property type="taxonomic scope" value="Eukaryota"/>
</dbReference>
<dbReference type="SMART" id="SM00397">
    <property type="entry name" value="t_SNARE"/>
    <property type="match status" value="1"/>
</dbReference>
<dbReference type="GeneID" id="5033517"/>
<dbReference type="PANTHER" id="PTHR19957:SF83">
    <property type="entry name" value="SYNTAXIN-16"/>
    <property type="match status" value="1"/>
</dbReference>
<sequence>MQFFQIPRMQKEQSKRNSEQLDVFELKELGQQDGEGQLTELTQKAQARIQHFEKVCHDLNEKIIHCGSQKEMDHIQKFVKEAQNDLDQMEKIIQNMGSIQLQQKSQISQKQQTQQKLIKVFQNSKENFKKIKNLIDQLDRSHQKSQAQAKQPIKDRHGDNQINVQLLDDEFDYGYDEKFIQSRNKQIMEIAQIIQQLNEMMQEGARMIKEQGEKIQIISNGIKEAGIKTEKAGEEMKKAAKAQQGSNDRILYFCGIITLLVVIIVLMYSASSRTYPDTNQQQSQN</sequence>
<accession>A0DBB8</accession>
<dbReference type="EMBL" id="CT868363">
    <property type="protein sequence ID" value="CAK80335.1"/>
    <property type="molecule type" value="Genomic_DNA"/>
</dbReference>
<dbReference type="RefSeq" id="XP_001447732.1">
    <property type="nucleotide sequence ID" value="XM_001447695.1"/>
</dbReference>
<dbReference type="GO" id="GO:0000139">
    <property type="term" value="C:Golgi membrane"/>
    <property type="evidence" value="ECO:0007669"/>
    <property type="project" value="UniProtKB-SubCell"/>
</dbReference>
<dbReference type="OMA" id="INEQRHE"/>
<dbReference type="Proteomes" id="UP000000600">
    <property type="component" value="Unassembled WGS sequence"/>
</dbReference>
<dbReference type="KEGG" id="ptm:GSPATT00015229001"/>
<keyword evidence="6" id="KW-0333">Golgi apparatus</keyword>
<evidence type="ECO:0000256" key="3">
    <source>
        <dbReference type="ARBA" id="ARBA00022692"/>
    </source>
</evidence>
<keyword evidence="13" id="KW-1185">Reference proteome</keyword>
<feature type="transmembrane region" description="Helical" evidence="10">
    <location>
        <begin position="250"/>
        <end position="270"/>
    </location>
</feature>
<dbReference type="GO" id="GO:0006906">
    <property type="term" value="P:vesicle fusion"/>
    <property type="evidence" value="ECO:0000318"/>
    <property type="project" value="GO_Central"/>
</dbReference>
<dbReference type="HOGENOM" id="CLU_978125_0_0_1"/>
<feature type="domain" description="T-SNARE coiled-coil homology" evidence="11">
    <location>
        <begin position="177"/>
        <end position="239"/>
    </location>
</feature>
<evidence type="ECO:0000256" key="10">
    <source>
        <dbReference type="SAM" id="Phobius"/>
    </source>
</evidence>
<dbReference type="GO" id="GO:0012505">
    <property type="term" value="C:endomembrane system"/>
    <property type="evidence" value="ECO:0000318"/>
    <property type="project" value="GO_Central"/>
</dbReference>
<dbReference type="GO" id="GO:0048278">
    <property type="term" value="P:vesicle docking"/>
    <property type="evidence" value="ECO:0000318"/>
    <property type="project" value="GO_Central"/>
</dbReference>
<dbReference type="InterPro" id="IPR045242">
    <property type="entry name" value="Syntaxin"/>
</dbReference>
<evidence type="ECO:0000256" key="2">
    <source>
        <dbReference type="ARBA" id="ARBA00022448"/>
    </source>
</evidence>